<proteinExistence type="predicted"/>
<accession>A0A8H7QXS2</accession>
<reference evidence="2" key="1">
    <citation type="submission" date="2020-12" db="EMBL/GenBank/DDBJ databases">
        <title>Metabolic potential, ecology and presence of endohyphal bacteria is reflected in genomic diversity of Mucoromycotina.</title>
        <authorList>
            <person name="Muszewska A."/>
            <person name="Okrasinska A."/>
            <person name="Steczkiewicz K."/>
            <person name="Drgas O."/>
            <person name="Orlowska M."/>
            <person name="Perlinska-Lenart U."/>
            <person name="Aleksandrzak-Piekarczyk T."/>
            <person name="Szatraj K."/>
            <person name="Zielenkiewicz U."/>
            <person name="Pilsyk S."/>
            <person name="Malc E."/>
            <person name="Mieczkowski P."/>
            <person name="Kruszewska J.S."/>
            <person name="Biernat P."/>
            <person name="Pawlowska J."/>
        </authorList>
    </citation>
    <scope>NUCLEOTIDE SEQUENCE</scope>
    <source>
        <strain evidence="2">WA0000017839</strain>
    </source>
</reference>
<protein>
    <submittedName>
        <fullName evidence="2">Uncharacterized protein</fullName>
    </submittedName>
</protein>
<sequence>NLSNDPQDQRAEASLKRSLKEAFIFNNTYQAELLESINKKGKIISSQPQSQPQLQPPQLAEIQEEDGLLLQGLERSVGAIIKTSAISLYPNYYQDNTLKSSITLGLNSILDLSYNDSEAQSVLFTPDQWRKLRTSLAKKGNARSLAMNPKVEKMLCRAESLAKNDIIKASDYIYKYLYIKKSKLTQDEAFTLFAHAFITEFIAHNQYMFDKNIEKNEQDFIVKFWGPLLEKLVPNTDLRLRWGESSCSMLPNRLRADVRVIYDRQEGQQHQEYDMMQMEASRMYPSKQKFDFSHMKLLVETKDIIDSLESDIKREMSCFQFCGLEIFQYSLNHEFNTLYVNNQVDYHIIPSDVTNFQFIRSLCVTLVATRDEWMSCRKLTMNAKDNANVSYPSSSIKKLNESDGLKKSPSWYPPRPNQRTSPLMAIPVNLH</sequence>
<name>A0A8H7QXS2_9FUNG</name>
<evidence type="ECO:0000313" key="2">
    <source>
        <dbReference type="EMBL" id="KAG2200613.1"/>
    </source>
</evidence>
<dbReference type="Proteomes" id="UP000603453">
    <property type="component" value="Unassembled WGS sequence"/>
</dbReference>
<dbReference type="EMBL" id="JAEPRD010000081">
    <property type="protein sequence ID" value="KAG2200613.1"/>
    <property type="molecule type" value="Genomic_DNA"/>
</dbReference>
<keyword evidence="3" id="KW-1185">Reference proteome</keyword>
<dbReference type="AlphaFoldDB" id="A0A8H7QXS2"/>
<evidence type="ECO:0000256" key="1">
    <source>
        <dbReference type="SAM" id="MobiDB-lite"/>
    </source>
</evidence>
<gene>
    <name evidence="2" type="ORF">INT47_007357</name>
</gene>
<dbReference type="OrthoDB" id="2203031at2759"/>
<feature type="region of interest" description="Disordered" evidence="1">
    <location>
        <begin position="394"/>
        <end position="420"/>
    </location>
</feature>
<evidence type="ECO:0000313" key="3">
    <source>
        <dbReference type="Proteomes" id="UP000603453"/>
    </source>
</evidence>
<feature type="non-terminal residue" evidence="2">
    <location>
        <position position="1"/>
    </location>
</feature>
<organism evidence="2 3">
    <name type="scientific">Mucor saturninus</name>
    <dbReference type="NCBI Taxonomy" id="64648"/>
    <lineage>
        <taxon>Eukaryota</taxon>
        <taxon>Fungi</taxon>
        <taxon>Fungi incertae sedis</taxon>
        <taxon>Mucoromycota</taxon>
        <taxon>Mucoromycotina</taxon>
        <taxon>Mucoromycetes</taxon>
        <taxon>Mucorales</taxon>
        <taxon>Mucorineae</taxon>
        <taxon>Mucoraceae</taxon>
        <taxon>Mucor</taxon>
    </lineage>
</organism>
<comment type="caution">
    <text evidence="2">The sequence shown here is derived from an EMBL/GenBank/DDBJ whole genome shotgun (WGS) entry which is preliminary data.</text>
</comment>